<dbReference type="InterPro" id="IPR009875">
    <property type="entry name" value="PilZ_domain"/>
</dbReference>
<sequence length="162" mass="18203">MMQDRPASQGIFCRMPRYFQSNTGRRIFQRFPKNGNPVMKSCFFSGRAYNGGMEQDRRQSPRYRLRQLIHLGFGKETFIPSRGTDISTAGIGCQVDEPVDLYSRVYLMIQLGEDDSTPPIQGEGVVLRCSPREGGGYDVGIEFTEVLDFDVEKIAAFLGAAD</sequence>
<keyword evidence="3" id="KW-1185">Reference proteome</keyword>
<dbReference type="Proteomes" id="UP000186400">
    <property type="component" value="Unassembled WGS sequence"/>
</dbReference>
<evidence type="ECO:0000313" key="2">
    <source>
        <dbReference type="EMBL" id="SIQ88303.1"/>
    </source>
</evidence>
<evidence type="ECO:0000313" key="3">
    <source>
        <dbReference type="Proteomes" id="UP000186400"/>
    </source>
</evidence>
<reference evidence="3" key="1">
    <citation type="submission" date="2017-01" db="EMBL/GenBank/DDBJ databases">
        <authorList>
            <person name="Varghese N."/>
            <person name="Submissions S."/>
        </authorList>
    </citation>
    <scope>NUCLEOTIDE SEQUENCE [LARGE SCALE GENOMIC DNA]</scope>
    <source>
        <strain evidence="3">ASpG1</strain>
    </source>
</reference>
<organism evidence="2 3">
    <name type="scientific">Alkalispirochaeta americana</name>
    <dbReference type="NCBI Taxonomy" id="159291"/>
    <lineage>
        <taxon>Bacteria</taxon>
        <taxon>Pseudomonadati</taxon>
        <taxon>Spirochaetota</taxon>
        <taxon>Spirochaetia</taxon>
        <taxon>Spirochaetales</taxon>
        <taxon>Spirochaetaceae</taxon>
        <taxon>Alkalispirochaeta</taxon>
    </lineage>
</organism>
<gene>
    <name evidence="2" type="ORF">SAMN05920897_11733</name>
</gene>
<dbReference type="Gene3D" id="2.40.10.220">
    <property type="entry name" value="predicted glycosyltransferase like domains"/>
    <property type="match status" value="1"/>
</dbReference>
<dbReference type="EMBL" id="FTMS01000017">
    <property type="protein sequence ID" value="SIQ88303.1"/>
    <property type="molecule type" value="Genomic_DNA"/>
</dbReference>
<feature type="domain" description="PilZ" evidence="1">
    <location>
        <begin position="56"/>
        <end position="158"/>
    </location>
</feature>
<dbReference type="GO" id="GO:0035438">
    <property type="term" value="F:cyclic-di-GMP binding"/>
    <property type="evidence" value="ECO:0007669"/>
    <property type="project" value="InterPro"/>
</dbReference>
<dbReference type="SUPFAM" id="SSF141371">
    <property type="entry name" value="PilZ domain-like"/>
    <property type="match status" value="1"/>
</dbReference>
<proteinExistence type="predicted"/>
<protein>
    <submittedName>
        <fullName evidence="2">PilZ domain-containing protein</fullName>
    </submittedName>
</protein>
<name>A0A1N6WDS7_9SPIO</name>
<dbReference type="Pfam" id="PF07238">
    <property type="entry name" value="PilZ"/>
    <property type="match status" value="1"/>
</dbReference>
<evidence type="ECO:0000259" key="1">
    <source>
        <dbReference type="Pfam" id="PF07238"/>
    </source>
</evidence>
<accession>A0A1N6WDS7</accession>
<dbReference type="AlphaFoldDB" id="A0A1N6WDS7"/>